<dbReference type="InterPro" id="IPR029072">
    <property type="entry name" value="YebC-like"/>
</dbReference>
<dbReference type="AlphaFoldDB" id="K6WRW6"/>
<comment type="subcellular location">
    <subcellularLocation>
        <location evidence="6">Cytoplasm</location>
    </subcellularLocation>
</comment>
<reference evidence="10 11" key="1">
    <citation type="submission" date="2012-08" db="EMBL/GenBank/DDBJ databases">
        <title>Whole genome shotgun sequence of Kineosphaera limosa NBRC 100340.</title>
        <authorList>
            <person name="Yoshida I."/>
            <person name="Isaki S."/>
            <person name="Hosoyama A."/>
            <person name="Tsuchikane K."/>
            <person name="Katsumata H."/>
            <person name="Ando Y."/>
            <person name="Ohji S."/>
            <person name="Hamada M."/>
            <person name="Tamura T."/>
            <person name="Yamazoe A."/>
            <person name="Yamazaki S."/>
            <person name="Fujita N."/>
        </authorList>
    </citation>
    <scope>NUCLEOTIDE SEQUENCE [LARGE SCALE GENOMIC DNA]</scope>
    <source>
        <strain evidence="10 11">NBRC 100340</strain>
    </source>
</reference>
<feature type="domain" description="TACO1/YebC-like N-terminal" evidence="9">
    <location>
        <begin position="25"/>
        <end position="95"/>
    </location>
</feature>
<accession>K6WRW6</accession>
<dbReference type="InterPro" id="IPR017856">
    <property type="entry name" value="Integrase-like_N"/>
</dbReference>
<evidence type="ECO:0000256" key="3">
    <source>
        <dbReference type="ARBA" id="ARBA00023015"/>
    </source>
</evidence>
<dbReference type="SUPFAM" id="SSF75625">
    <property type="entry name" value="YebC-like"/>
    <property type="match status" value="1"/>
</dbReference>
<dbReference type="InterPro" id="IPR048300">
    <property type="entry name" value="TACO1_YebC-like_2nd/3rd_dom"/>
</dbReference>
<dbReference type="Pfam" id="PF01709">
    <property type="entry name" value="Transcrip_reg"/>
    <property type="match status" value="1"/>
</dbReference>
<dbReference type="STRING" id="1184609.KILIM_011_00750"/>
<keyword evidence="2 6" id="KW-0963">Cytoplasm</keyword>
<dbReference type="GO" id="GO:0006355">
    <property type="term" value="P:regulation of DNA-templated transcription"/>
    <property type="evidence" value="ECO:0007669"/>
    <property type="project" value="UniProtKB-UniRule"/>
</dbReference>
<dbReference type="PANTHER" id="PTHR12532:SF6">
    <property type="entry name" value="TRANSCRIPTIONAL REGULATORY PROTEIN YEBC-RELATED"/>
    <property type="match status" value="1"/>
</dbReference>
<dbReference type="InterPro" id="IPR026564">
    <property type="entry name" value="Transcrip_reg_TACO1-like_dom3"/>
</dbReference>
<dbReference type="Gene3D" id="3.30.70.980">
    <property type="match status" value="2"/>
</dbReference>
<dbReference type="GO" id="GO:0005829">
    <property type="term" value="C:cytosol"/>
    <property type="evidence" value="ECO:0007669"/>
    <property type="project" value="TreeGrafter"/>
</dbReference>
<evidence type="ECO:0000256" key="5">
    <source>
        <dbReference type="ARBA" id="ARBA00023163"/>
    </source>
</evidence>
<feature type="domain" description="TACO1/YebC-like second and third" evidence="8">
    <location>
        <begin position="104"/>
        <end position="261"/>
    </location>
</feature>
<dbReference type="InterPro" id="IPR049083">
    <property type="entry name" value="TACO1_YebC_N"/>
</dbReference>
<dbReference type="Proteomes" id="UP000008366">
    <property type="component" value="Unassembled WGS sequence"/>
</dbReference>
<evidence type="ECO:0000256" key="6">
    <source>
        <dbReference type="HAMAP-Rule" id="MF_00693"/>
    </source>
</evidence>
<evidence type="ECO:0000259" key="9">
    <source>
        <dbReference type="Pfam" id="PF20772"/>
    </source>
</evidence>
<dbReference type="Gene3D" id="1.10.10.200">
    <property type="match status" value="1"/>
</dbReference>
<dbReference type="FunFam" id="1.10.10.200:FF:000002">
    <property type="entry name" value="Probable transcriptional regulatory protein CLM62_37755"/>
    <property type="match status" value="1"/>
</dbReference>
<evidence type="ECO:0000256" key="2">
    <source>
        <dbReference type="ARBA" id="ARBA00022490"/>
    </source>
</evidence>
<feature type="region of interest" description="Disordered" evidence="7">
    <location>
        <begin position="1"/>
        <end position="32"/>
    </location>
</feature>
<dbReference type="GO" id="GO:0003677">
    <property type="term" value="F:DNA binding"/>
    <property type="evidence" value="ECO:0007669"/>
    <property type="project" value="UniProtKB-UniRule"/>
</dbReference>
<comment type="caution">
    <text evidence="10">The sequence shown here is derived from an EMBL/GenBank/DDBJ whole genome shotgun (WGS) entry which is preliminary data.</text>
</comment>
<keyword evidence="4 6" id="KW-0238">DNA-binding</keyword>
<dbReference type="eggNOG" id="COG0217">
    <property type="taxonomic scope" value="Bacteria"/>
</dbReference>
<keyword evidence="11" id="KW-1185">Reference proteome</keyword>
<dbReference type="NCBIfam" id="TIGR01033">
    <property type="entry name" value="YebC/PmpR family DNA-binding transcriptional regulator"/>
    <property type="match status" value="1"/>
</dbReference>
<evidence type="ECO:0000313" key="11">
    <source>
        <dbReference type="Proteomes" id="UP000008366"/>
    </source>
</evidence>
<protein>
    <recommendedName>
        <fullName evidence="6">Probable transcriptional regulatory protein KILIM_011_00750</fullName>
    </recommendedName>
</protein>
<evidence type="ECO:0000256" key="7">
    <source>
        <dbReference type="SAM" id="MobiDB-lite"/>
    </source>
</evidence>
<evidence type="ECO:0000259" key="8">
    <source>
        <dbReference type="Pfam" id="PF01709"/>
    </source>
</evidence>
<evidence type="ECO:0000256" key="1">
    <source>
        <dbReference type="ARBA" id="ARBA00008724"/>
    </source>
</evidence>
<name>K6WRW6_9MICO</name>
<feature type="compositionally biased region" description="Polar residues" evidence="7">
    <location>
        <begin position="1"/>
        <end position="12"/>
    </location>
</feature>
<evidence type="ECO:0000313" key="10">
    <source>
        <dbReference type="EMBL" id="GAB94802.1"/>
    </source>
</evidence>
<dbReference type="Pfam" id="PF20772">
    <property type="entry name" value="TACO1_YebC_N"/>
    <property type="match status" value="1"/>
</dbReference>
<evidence type="ECO:0000256" key="4">
    <source>
        <dbReference type="ARBA" id="ARBA00023125"/>
    </source>
</evidence>
<organism evidence="10 11">
    <name type="scientific">Kineosphaera limosa NBRC 100340</name>
    <dbReference type="NCBI Taxonomy" id="1184609"/>
    <lineage>
        <taxon>Bacteria</taxon>
        <taxon>Bacillati</taxon>
        <taxon>Actinomycetota</taxon>
        <taxon>Actinomycetes</taxon>
        <taxon>Micrococcales</taxon>
        <taxon>Dermatophilaceae</taxon>
        <taxon>Kineosphaera</taxon>
    </lineage>
</organism>
<keyword evidence="3 6" id="KW-0805">Transcription regulation</keyword>
<dbReference type="PANTHER" id="PTHR12532">
    <property type="entry name" value="TRANSLATIONAL ACTIVATOR OF CYTOCHROME C OXIDASE 1"/>
    <property type="match status" value="1"/>
</dbReference>
<comment type="similarity">
    <text evidence="1 6">Belongs to the TACO1 family.</text>
</comment>
<dbReference type="EMBL" id="BAHD01000011">
    <property type="protein sequence ID" value="GAB94802.1"/>
    <property type="molecule type" value="Genomic_DNA"/>
</dbReference>
<gene>
    <name evidence="10" type="ORF">KILIM_011_00750</name>
</gene>
<dbReference type="InterPro" id="IPR002876">
    <property type="entry name" value="Transcrip_reg_TACO1-like"/>
</dbReference>
<dbReference type="NCBIfam" id="NF009044">
    <property type="entry name" value="PRK12378.1"/>
    <property type="match status" value="1"/>
</dbReference>
<keyword evidence="5 6" id="KW-0804">Transcription</keyword>
<sequence length="275" mass="29439">MVCDSQRSTLHSGRSIREDHMSGHSKWATTKHKKAALDAKRGKLFAKLIKNIEVAARTGGGDPTGNPTLYDAIQKAKKSSVPNDNIDRAVKRGSGAEGGGADWQTIMYEGYAPGGVAVLIECLTDNRNRAAAEVRTALTRNGGNLADPGSVSYVFDRKGVVVVPKEQSDGALTEDGLLEVVLEAGAEEVNDLGESFEIVSEASDFVAIRQAVQQAGLDYESAEAEFVPNLQVELDVEGARKMMRVVDALEDSDDVQNVFVNGDVSDEVAAELDEE</sequence>
<proteinExistence type="inferred from homology"/>
<dbReference type="HAMAP" id="MF_00693">
    <property type="entry name" value="Transcrip_reg_TACO1"/>
    <property type="match status" value="1"/>
</dbReference>
<dbReference type="NCBIfam" id="NF001030">
    <property type="entry name" value="PRK00110.1"/>
    <property type="match status" value="1"/>
</dbReference>